<evidence type="ECO:0000256" key="4">
    <source>
        <dbReference type="ARBA" id="ARBA00022679"/>
    </source>
</evidence>
<dbReference type="Gene3D" id="1.10.287.130">
    <property type="match status" value="1"/>
</dbReference>
<dbReference type="GO" id="GO:0000156">
    <property type="term" value="F:phosphorelay response regulator activity"/>
    <property type="evidence" value="ECO:0007669"/>
    <property type="project" value="TreeGrafter"/>
</dbReference>
<evidence type="ECO:0000256" key="1">
    <source>
        <dbReference type="ARBA" id="ARBA00000085"/>
    </source>
</evidence>
<keyword evidence="8" id="KW-0902">Two-component regulatory system</keyword>
<dbReference type="Gene3D" id="3.30.565.10">
    <property type="entry name" value="Histidine kinase-like ATPase, C-terminal domain"/>
    <property type="match status" value="1"/>
</dbReference>
<proteinExistence type="predicted"/>
<dbReference type="PANTHER" id="PTHR42878">
    <property type="entry name" value="TWO-COMPONENT HISTIDINE KINASE"/>
    <property type="match status" value="1"/>
</dbReference>
<evidence type="ECO:0000259" key="9">
    <source>
        <dbReference type="PROSITE" id="PS50109"/>
    </source>
</evidence>
<dbReference type="Proteomes" id="UP000232883">
    <property type="component" value="Chromosome"/>
</dbReference>
<keyword evidence="11" id="KW-1185">Reference proteome</keyword>
<dbReference type="SMART" id="SM00387">
    <property type="entry name" value="HATPase_c"/>
    <property type="match status" value="1"/>
</dbReference>
<keyword evidence="5" id="KW-0547">Nucleotide-binding</keyword>
<dbReference type="PRINTS" id="PR00344">
    <property type="entry name" value="BCTRLSENSOR"/>
</dbReference>
<dbReference type="KEGG" id="spir:CWM47_33105"/>
<dbReference type="InterPro" id="IPR050351">
    <property type="entry name" value="BphY/WalK/GraS-like"/>
</dbReference>
<evidence type="ECO:0000313" key="11">
    <source>
        <dbReference type="Proteomes" id="UP000232883"/>
    </source>
</evidence>
<dbReference type="GO" id="GO:0000155">
    <property type="term" value="F:phosphorelay sensor kinase activity"/>
    <property type="evidence" value="ECO:0007669"/>
    <property type="project" value="InterPro"/>
</dbReference>
<dbReference type="InterPro" id="IPR003661">
    <property type="entry name" value="HisK_dim/P_dom"/>
</dbReference>
<comment type="catalytic activity">
    <reaction evidence="1">
        <text>ATP + protein L-histidine = ADP + protein N-phospho-L-histidine.</text>
        <dbReference type="EC" id="2.7.13.3"/>
    </reaction>
</comment>
<evidence type="ECO:0000256" key="3">
    <source>
        <dbReference type="ARBA" id="ARBA00022553"/>
    </source>
</evidence>
<evidence type="ECO:0000256" key="8">
    <source>
        <dbReference type="ARBA" id="ARBA00023012"/>
    </source>
</evidence>
<dbReference type="SMART" id="SM00388">
    <property type="entry name" value="HisKA"/>
    <property type="match status" value="1"/>
</dbReference>
<dbReference type="SUPFAM" id="SSF47384">
    <property type="entry name" value="Homodimeric domain of signal transducing histidine kinase"/>
    <property type="match status" value="1"/>
</dbReference>
<sequence>MATHTSDSPQPLAELVAYLFARREAILNQWRAACEQDSALGKVPALSREEFNNLLPIILDILEQRLLNELLVADPATTAQAHGLHRWHKAHGLMDTLQELHLLTQTLFEELALFGQLFPHIDRDLLLKVPWQITRLMQETVMGSVQKYHELQHLQVTQRANTLQQALDQMTKLSQQRGDILRTSTHDLRGSFGILNSAAYLLKTEDLSEEERAQFMDMLSHNLTSVQGMLTSLMDLARLEAGQEPLQLESLDAAKLLHELVASAQPLAAERGIVLRADGPATLLVETDRVKLHRIGQNLLLNALKYTPSSPGHPGIVSVSWSVEGDYRWSFSVQDSGPGLPAGTVGQLGQQLRPTVEPTSVLGPDQSEPVAVLPEGIPAGVTPAEQASSANSSTRGEGVGLQIVKRLCELLDANLDVETKAGRGTLFRVRLPVHQGR</sequence>
<dbReference type="InterPro" id="IPR004358">
    <property type="entry name" value="Sig_transdc_His_kin-like_C"/>
</dbReference>
<evidence type="ECO:0000256" key="5">
    <source>
        <dbReference type="ARBA" id="ARBA00022741"/>
    </source>
</evidence>
<dbReference type="InterPro" id="IPR003594">
    <property type="entry name" value="HATPase_dom"/>
</dbReference>
<name>A0A2K8Z8R6_9BACT</name>
<evidence type="ECO:0000256" key="6">
    <source>
        <dbReference type="ARBA" id="ARBA00022777"/>
    </source>
</evidence>
<evidence type="ECO:0000256" key="2">
    <source>
        <dbReference type="ARBA" id="ARBA00012438"/>
    </source>
</evidence>
<dbReference type="EC" id="2.7.13.3" evidence="2"/>
<keyword evidence="4" id="KW-0808">Transferase</keyword>
<dbReference type="GO" id="GO:0007234">
    <property type="term" value="P:osmosensory signaling via phosphorelay pathway"/>
    <property type="evidence" value="ECO:0007669"/>
    <property type="project" value="TreeGrafter"/>
</dbReference>
<reference evidence="10 11" key="1">
    <citation type="submission" date="2017-11" db="EMBL/GenBank/DDBJ databases">
        <title>Taxonomic description and genome sequences of Spirosoma HA7 sp. nov., isolated from pollen microhabitat of Corylus avellana.</title>
        <authorList>
            <person name="Ambika Manirajan B."/>
            <person name="Suarez C."/>
            <person name="Ratering S."/>
            <person name="Geissler-Plaum R."/>
            <person name="Cardinale M."/>
            <person name="Sylvia S."/>
        </authorList>
    </citation>
    <scope>NUCLEOTIDE SEQUENCE [LARGE SCALE GENOMIC DNA]</scope>
    <source>
        <strain evidence="10 11">HA7</strain>
    </source>
</reference>
<dbReference type="PROSITE" id="PS50109">
    <property type="entry name" value="HIS_KIN"/>
    <property type="match status" value="1"/>
</dbReference>
<feature type="domain" description="Histidine kinase" evidence="9">
    <location>
        <begin position="183"/>
        <end position="435"/>
    </location>
</feature>
<dbReference type="PANTHER" id="PTHR42878:SF7">
    <property type="entry name" value="SENSOR HISTIDINE KINASE GLRK"/>
    <property type="match status" value="1"/>
</dbReference>
<keyword evidence="3" id="KW-0597">Phosphoprotein</keyword>
<evidence type="ECO:0000256" key="7">
    <source>
        <dbReference type="ARBA" id="ARBA00022840"/>
    </source>
</evidence>
<dbReference type="EMBL" id="CP025096">
    <property type="protein sequence ID" value="AUD06262.1"/>
    <property type="molecule type" value="Genomic_DNA"/>
</dbReference>
<dbReference type="InterPro" id="IPR005467">
    <property type="entry name" value="His_kinase_dom"/>
</dbReference>
<keyword evidence="6 10" id="KW-0418">Kinase</keyword>
<dbReference type="AlphaFoldDB" id="A0A2K8Z8R6"/>
<accession>A0A2K8Z8R6</accession>
<keyword evidence="7" id="KW-0067">ATP-binding</keyword>
<gene>
    <name evidence="10" type="ORF">CWM47_33105</name>
</gene>
<dbReference type="Pfam" id="PF02518">
    <property type="entry name" value="HATPase_c"/>
    <property type="match status" value="1"/>
</dbReference>
<dbReference type="GO" id="GO:0005524">
    <property type="term" value="F:ATP binding"/>
    <property type="evidence" value="ECO:0007669"/>
    <property type="project" value="UniProtKB-KW"/>
</dbReference>
<dbReference type="InterPro" id="IPR036890">
    <property type="entry name" value="HATPase_C_sf"/>
</dbReference>
<dbReference type="GO" id="GO:0030295">
    <property type="term" value="F:protein kinase activator activity"/>
    <property type="evidence" value="ECO:0007669"/>
    <property type="project" value="TreeGrafter"/>
</dbReference>
<organism evidence="10 11">
    <name type="scientific">Spirosoma pollinicola</name>
    <dbReference type="NCBI Taxonomy" id="2057025"/>
    <lineage>
        <taxon>Bacteria</taxon>
        <taxon>Pseudomonadati</taxon>
        <taxon>Bacteroidota</taxon>
        <taxon>Cytophagia</taxon>
        <taxon>Cytophagales</taxon>
        <taxon>Cytophagaceae</taxon>
        <taxon>Spirosoma</taxon>
    </lineage>
</organism>
<dbReference type="OrthoDB" id="9764438at2"/>
<dbReference type="RefSeq" id="WP_100992811.1">
    <property type="nucleotide sequence ID" value="NZ_CP025096.1"/>
</dbReference>
<evidence type="ECO:0000313" key="10">
    <source>
        <dbReference type="EMBL" id="AUD06262.1"/>
    </source>
</evidence>
<dbReference type="SUPFAM" id="SSF55874">
    <property type="entry name" value="ATPase domain of HSP90 chaperone/DNA topoisomerase II/histidine kinase"/>
    <property type="match status" value="1"/>
</dbReference>
<protein>
    <recommendedName>
        <fullName evidence="2">histidine kinase</fullName>
        <ecNumber evidence="2">2.7.13.3</ecNumber>
    </recommendedName>
</protein>
<dbReference type="InterPro" id="IPR036097">
    <property type="entry name" value="HisK_dim/P_sf"/>
</dbReference>